<dbReference type="InterPro" id="IPR001930">
    <property type="entry name" value="Peptidase_M1"/>
</dbReference>
<evidence type="ECO:0000313" key="10">
    <source>
        <dbReference type="EMBL" id="SVA79688.1"/>
    </source>
</evidence>
<feature type="non-terminal residue" evidence="10">
    <location>
        <position position="1"/>
    </location>
</feature>
<dbReference type="GO" id="GO:0042277">
    <property type="term" value="F:peptide binding"/>
    <property type="evidence" value="ECO:0007669"/>
    <property type="project" value="TreeGrafter"/>
</dbReference>
<sequence>VDKNLQAISNGELVSKTDNEDGTHTFHWRENYPMVSYLISFAVGDYVKVEDKYKDLPVNYWVYPENQKEAHRSFGKTPDMIEYFNKITGVEYPFEKYDQVIVADFMWGGMENITLTHNTDRTMHDSKAQPDHSSDGLVAHELAHQWYGDMMTTRNWSHIWLNEGFATFFSRLYLTKDRGKDEGDYIRIGEIRGYHKADSTKRRPTVDFNYSEPFELFSSHVYAKGSLILNMLKDILGDQGFWKSIHHYTNQNKMKNVETMDLKKSIEVTTGQNLDWFFRQWVYEPGFPEYKVSWTHNHRTKKLLIHVKQTQDLKTTNLFKMPISILIDNGEIEEHIIWVEDKETVFDLPCSNRPKMVVFNSGMKVPCKLKMEKSVADLKYQLINSPNSLDRIWAAHELAKKKGRKIVEYILMDAAKRDLFWGVRKEACIAFGKLKPKIRPSDFTWLENEKDNRVKRAFINILKYSVGDPEVSDFLQNIIRSDTSYYSIADAFRALSIVDSSSAKKYVEGLLNTESHNDVIRKSALFYFGKVRSRYNYNRLKELAQYGVFSWQSRPTVFAELGKYQKYRTNTLDFMLPFIQDNDRFVRMAVIGQIGLHGSTSHFDLLDSVVGLDPVLSINVRRAKEKIMRRYNKKIKKTDQNSIEKLNKKINEIKSIIDN</sequence>
<dbReference type="Gene3D" id="1.10.390.10">
    <property type="entry name" value="Neutral Protease Domain 2"/>
    <property type="match status" value="1"/>
</dbReference>
<evidence type="ECO:0000256" key="2">
    <source>
        <dbReference type="ARBA" id="ARBA00010136"/>
    </source>
</evidence>
<evidence type="ECO:0000256" key="3">
    <source>
        <dbReference type="ARBA" id="ARBA00022438"/>
    </source>
</evidence>
<dbReference type="PANTHER" id="PTHR11533:SF174">
    <property type="entry name" value="PUROMYCIN-SENSITIVE AMINOPEPTIDASE-RELATED"/>
    <property type="match status" value="1"/>
</dbReference>
<dbReference type="InterPro" id="IPR027268">
    <property type="entry name" value="Peptidase_M4/M1_CTD_sf"/>
</dbReference>
<dbReference type="GO" id="GO:0070006">
    <property type="term" value="F:metalloaminopeptidase activity"/>
    <property type="evidence" value="ECO:0007669"/>
    <property type="project" value="TreeGrafter"/>
</dbReference>
<evidence type="ECO:0000256" key="1">
    <source>
        <dbReference type="ARBA" id="ARBA00001947"/>
    </source>
</evidence>
<dbReference type="Gene3D" id="1.25.10.10">
    <property type="entry name" value="Leucine-rich Repeat Variant"/>
    <property type="match status" value="1"/>
</dbReference>
<evidence type="ECO:0000256" key="6">
    <source>
        <dbReference type="ARBA" id="ARBA00022801"/>
    </source>
</evidence>
<organism evidence="10">
    <name type="scientific">marine metagenome</name>
    <dbReference type="NCBI Taxonomy" id="408172"/>
    <lineage>
        <taxon>unclassified sequences</taxon>
        <taxon>metagenomes</taxon>
        <taxon>ecological metagenomes</taxon>
    </lineage>
</organism>
<dbReference type="GO" id="GO:0016020">
    <property type="term" value="C:membrane"/>
    <property type="evidence" value="ECO:0007669"/>
    <property type="project" value="TreeGrafter"/>
</dbReference>
<evidence type="ECO:0000256" key="4">
    <source>
        <dbReference type="ARBA" id="ARBA00022670"/>
    </source>
</evidence>
<dbReference type="InterPro" id="IPR050344">
    <property type="entry name" value="Peptidase_M1_aminopeptidases"/>
</dbReference>
<comment type="similarity">
    <text evidence="2">Belongs to the peptidase M1 family.</text>
</comment>
<dbReference type="SUPFAM" id="SSF63737">
    <property type="entry name" value="Leukotriene A4 hydrolase N-terminal domain"/>
    <property type="match status" value="1"/>
</dbReference>
<dbReference type="SUPFAM" id="SSF55486">
    <property type="entry name" value="Metalloproteases ('zincins'), catalytic domain"/>
    <property type="match status" value="1"/>
</dbReference>
<keyword evidence="6" id="KW-0378">Hydrolase</keyword>
<evidence type="ECO:0000259" key="9">
    <source>
        <dbReference type="Pfam" id="PF01433"/>
    </source>
</evidence>
<evidence type="ECO:0000256" key="7">
    <source>
        <dbReference type="ARBA" id="ARBA00022833"/>
    </source>
</evidence>
<name>A0A381YRN2_9ZZZZ</name>
<dbReference type="Pfam" id="PF01433">
    <property type="entry name" value="Peptidase_M1"/>
    <property type="match status" value="1"/>
</dbReference>
<dbReference type="InterPro" id="IPR042097">
    <property type="entry name" value="Aminopeptidase_N-like_N_sf"/>
</dbReference>
<dbReference type="GO" id="GO:0006508">
    <property type="term" value="P:proteolysis"/>
    <property type="evidence" value="ECO:0007669"/>
    <property type="project" value="UniProtKB-KW"/>
</dbReference>
<dbReference type="EMBL" id="UINC01018893">
    <property type="protein sequence ID" value="SVA79688.1"/>
    <property type="molecule type" value="Genomic_DNA"/>
</dbReference>
<evidence type="ECO:0000256" key="8">
    <source>
        <dbReference type="ARBA" id="ARBA00023049"/>
    </source>
</evidence>
<keyword evidence="7" id="KW-0862">Zinc</keyword>
<reference evidence="10" key="1">
    <citation type="submission" date="2018-05" db="EMBL/GenBank/DDBJ databases">
        <authorList>
            <person name="Lanie J.A."/>
            <person name="Ng W.-L."/>
            <person name="Kazmierczak K.M."/>
            <person name="Andrzejewski T.M."/>
            <person name="Davidsen T.M."/>
            <person name="Wayne K.J."/>
            <person name="Tettelin H."/>
            <person name="Glass J.I."/>
            <person name="Rusch D."/>
            <person name="Podicherti R."/>
            <person name="Tsui H.-C.T."/>
            <person name="Winkler M.E."/>
        </authorList>
    </citation>
    <scope>NUCLEOTIDE SEQUENCE</scope>
</reference>
<accession>A0A381YRN2</accession>
<keyword evidence="4" id="KW-0645">Protease</keyword>
<gene>
    <name evidence="10" type="ORF">METZ01_LOCUS132542</name>
</gene>
<comment type="cofactor">
    <cofactor evidence="1">
        <name>Zn(2+)</name>
        <dbReference type="ChEBI" id="CHEBI:29105"/>
    </cofactor>
</comment>
<dbReference type="GO" id="GO:0008270">
    <property type="term" value="F:zinc ion binding"/>
    <property type="evidence" value="ECO:0007669"/>
    <property type="project" value="InterPro"/>
</dbReference>
<evidence type="ECO:0000256" key="5">
    <source>
        <dbReference type="ARBA" id="ARBA00022723"/>
    </source>
</evidence>
<dbReference type="GO" id="GO:0005615">
    <property type="term" value="C:extracellular space"/>
    <property type="evidence" value="ECO:0007669"/>
    <property type="project" value="TreeGrafter"/>
</dbReference>
<dbReference type="GO" id="GO:0043171">
    <property type="term" value="P:peptide catabolic process"/>
    <property type="evidence" value="ECO:0007669"/>
    <property type="project" value="TreeGrafter"/>
</dbReference>
<proteinExistence type="inferred from homology"/>
<dbReference type="Gene3D" id="2.60.40.1730">
    <property type="entry name" value="tricorn interacting facor f3 domain"/>
    <property type="match status" value="1"/>
</dbReference>
<dbReference type="PANTHER" id="PTHR11533">
    <property type="entry name" value="PROTEASE M1 ZINC METALLOPROTEASE"/>
    <property type="match status" value="1"/>
</dbReference>
<dbReference type="CDD" id="cd09603">
    <property type="entry name" value="M1_APN_like"/>
    <property type="match status" value="1"/>
</dbReference>
<dbReference type="AlphaFoldDB" id="A0A381YRN2"/>
<dbReference type="SUPFAM" id="SSF48371">
    <property type="entry name" value="ARM repeat"/>
    <property type="match status" value="1"/>
</dbReference>
<feature type="domain" description="Peptidase M1 membrane alanine aminopeptidase" evidence="9">
    <location>
        <begin position="74"/>
        <end position="281"/>
    </location>
</feature>
<dbReference type="PRINTS" id="PR00756">
    <property type="entry name" value="ALADIPTASE"/>
</dbReference>
<dbReference type="InterPro" id="IPR011989">
    <property type="entry name" value="ARM-like"/>
</dbReference>
<protein>
    <recommendedName>
        <fullName evidence="9">Peptidase M1 membrane alanine aminopeptidase domain-containing protein</fullName>
    </recommendedName>
</protein>
<dbReference type="InterPro" id="IPR016024">
    <property type="entry name" value="ARM-type_fold"/>
</dbReference>
<dbReference type="GO" id="GO:0005737">
    <property type="term" value="C:cytoplasm"/>
    <property type="evidence" value="ECO:0007669"/>
    <property type="project" value="TreeGrafter"/>
</dbReference>
<dbReference type="InterPro" id="IPR014782">
    <property type="entry name" value="Peptidase_M1_dom"/>
</dbReference>
<keyword evidence="3" id="KW-0031">Aminopeptidase</keyword>
<keyword evidence="8" id="KW-0482">Metalloprotease</keyword>
<keyword evidence="5" id="KW-0479">Metal-binding</keyword>